<reference evidence="1 2" key="1">
    <citation type="journal article" date="2019" name="Commun. Biol.">
        <title>The bagworm genome reveals a unique fibroin gene that provides high tensile strength.</title>
        <authorList>
            <person name="Kono N."/>
            <person name="Nakamura H."/>
            <person name="Ohtoshi R."/>
            <person name="Tomita M."/>
            <person name="Numata K."/>
            <person name="Arakawa K."/>
        </authorList>
    </citation>
    <scope>NUCLEOTIDE SEQUENCE [LARGE SCALE GENOMIC DNA]</scope>
</reference>
<accession>A0A4C1WCS5</accession>
<organism evidence="1 2">
    <name type="scientific">Eumeta variegata</name>
    <name type="common">Bagworm moth</name>
    <name type="synonym">Eumeta japonica</name>
    <dbReference type="NCBI Taxonomy" id="151549"/>
    <lineage>
        <taxon>Eukaryota</taxon>
        <taxon>Metazoa</taxon>
        <taxon>Ecdysozoa</taxon>
        <taxon>Arthropoda</taxon>
        <taxon>Hexapoda</taxon>
        <taxon>Insecta</taxon>
        <taxon>Pterygota</taxon>
        <taxon>Neoptera</taxon>
        <taxon>Endopterygota</taxon>
        <taxon>Lepidoptera</taxon>
        <taxon>Glossata</taxon>
        <taxon>Ditrysia</taxon>
        <taxon>Tineoidea</taxon>
        <taxon>Psychidae</taxon>
        <taxon>Oiketicinae</taxon>
        <taxon>Eumeta</taxon>
    </lineage>
</organism>
<dbReference type="Proteomes" id="UP000299102">
    <property type="component" value="Unassembled WGS sequence"/>
</dbReference>
<evidence type="ECO:0008006" key="3">
    <source>
        <dbReference type="Google" id="ProtNLM"/>
    </source>
</evidence>
<evidence type="ECO:0000313" key="2">
    <source>
        <dbReference type="Proteomes" id="UP000299102"/>
    </source>
</evidence>
<comment type="caution">
    <text evidence="1">The sequence shown here is derived from an EMBL/GenBank/DDBJ whole genome shotgun (WGS) entry which is preliminary data.</text>
</comment>
<name>A0A4C1WCS5_EUMVA</name>
<gene>
    <name evidence="1" type="ORF">EVAR_42999_1</name>
</gene>
<dbReference type="OrthoDB" id="6328618at2759"/>
<dbReference type="STRING" id="151549.A0A4C1WCS5"/>
<sequence length="141" mass="15467">MYNYVKKHHNTFIRPTTSTRCIPPAPVPCARGRLYVPERRRCDRPGAPEPCPAGEVVAFDFEARPSLDGISHNGVCACGGGVCARKEVAACTARRGAAVFDGACHFLNTQGPCQEGSWLVQDQGNVRCRYRTEGKNHTLYD</sequence>
<keyword evidence="2" id="KW-1185">Reference proteome</keyword>
<dbReference type="EMBL" id="BGZK01000520">
    <property type="protein sequence ID" value="GBP48279.1"/>
    <property type="molecule type" value="Genomic_DNA"/>
</dbReference>
<proteinExistence type="predicted"/>
<protein>
    <recommendedName>
        <fullName evidence="3">DUF4789 domain-containing protein</fullName>
    </recommendedName>
</protein>
<dbReference type="AlphaFoldDB" id="A0A4C1WCS5"/>
<evidence type="ECO:0000313" key="1">
    <source>
        <dbReference type="EMBL" id="GBP48279.1"/>
    </source>
</evidence>